<evidence type="ECO:0000256" key="4">
    <source>
        <dbReference type="ARBA" id="ARBA00038306"/>
    </source>
</evidence>
<proteinExistence type="inferred from homology"/>
<dbReference type="PANTHER" id="PTHR34001:SF3">
    <property type="entry name" value="BLL7405 PROTEIN"/>
    <property type="match status" value="1"/>
</dbReference>
<evidence type="ECO:0000313" key="7">
    <source>
        <dbReference type="EMBL" id="PTN02959.1"/>
    </source>
</evidence>
<evidence type="ECO:0000256" key="5">
    <source>
        <dbReference type="SAM" id="SignalP"/>
    </source>
</evidence>
<dbReference type="InterPro" id="IPR011250">
    <property type="entry name" value="OMP/PagP_B-barrel"/>
</dbReference>
<dbReference type="Pfam" id="PF13505">
    <property type="entry name" value="OMP_b-brl"/>
    <property type="match status" value="1"/>
</dbReference>
<sequence length="240" mass="25527">MIHPKMPSVCAALCCTAVVAGAPVFAGGLAPNVEEPEIISAAPIAFTIFEGVYAGASLGFAFGGDDRVGLRDPVPKYNAGKLELGGVLGDLHLGYRWRNYNLVYGGELGVSFGNVEDSTTDKGVKSESSLNTAITLRGSVGQMVRDDTLLYGFAGLSRGSFDYSVKGTDAGGDIGIDDDFDRTGYVLGVGMERAMSERWSVRGELQYSNYGKEKLTGPNDHATYATPDYFSLNLGVNFQF</sequence>
<dbReference type="PANTHER" id="PTHR34001">
    <property type="entry name" value="BLL7405 PROTEIN"/>
    <property type="match status" value="1"/>
</dbReference>
<dbReference type="OrthoDB" id="9815357at2"/>
<gene>
    <name evidence="7" type="ORF">C8N32_10470</name>
</gene>
<dbReference type="Gene3D" id="2.40.160.20">
    <property type="match status" value="1"/>
</dbReference>
<dbReference type="RefSeq" id="WP_107891323.1">
    <property type="nucleotide sequence ID" value="NZ_NHSI01000016.1"/>
</dbReference>
<accession>A0A2T5BU05</accession>
<evidence type="ECO:0000256" key="3">
    <source>
        <dbReference type="ARBA" id="ARBA00023136"/>
    </source>
</evidence>
<dbReference type="GO" id="GO:0016020">
    <property type="term" value="C:membrane"/>
    <property type="evidence" value="ECO:0007669"/>
    <property type="project" value="UniProtKB-SubCell"/>
</dbReference>
<dbReference type="Proteomes" id="UP000243859">
    <property type="component" value="Unassembled WGS sequence"/>
</dbReference>
<feature type="signal peptide" evidence="5">
    <location>
        <begin position="1"/>
        <end position="26"/>
    </location>
</feature>
<name>A0A2T5BU05_9RHOB</name>
<dbReference type="InterPro" id="IPR027385">
    <property type="entry name" value="Beta-barrel_OMP"/>
</dbReference>
<comment type="subcellular location">
    <subcellularLocation>
        <location evidence="1">Membrane</location>
    </subcellularLocation>
</comment>
<dbReference type="SUPFAM" id="SSF56925">
    <property type="entry name" value="OMPA-like"/>
    <property type="match status" value="1"/>
</dbReference>
<comment type="similarity">
    <text evidence="4">Belongs to the Omp25/RopB family.</text>
</comment>
<feature type="domain" description="Outer membrane protein beta-barrel" evidence="6">
    <location>
        <begin position="40"/>
        <end position="239"/>
    </location>
</feature>
<organism evidence="7 8">
    <name type="scientific">Rhodovulum imhoffii</name>
    <dbReference type="NCBI Taxonomy" id="365340"/>
    <lineage>
        <taxon>Bacteria</taxon>
        <taxon>Pseudomonadati</taxon>
        <taxon>Pseudomonadota</taxon>
        <taxon>Alphaproteobacteria</taxon>
        <taxon>Rhodobacterales</taxon>
        <taxon>Paracoccaceae</taxon>
        <taxon>Rhodovulum</taxon>
    </lineage>
</organism>
<comment type="caution">
    <text evidence="7">The sequence shown here is derived from an EMBL/GenBank/DDBJ whole genome shotgun (WGS) entry which is preliminary data.</text>
</comment>
<feature type="chain" id="PRO_5015414142" evidence="5">
    <location>
        <begin position="27"/>
        <end position="240"/>
    </location>
</feature>
<evidence type="ECO:0000259" key="6">
    <source>
        <dbReference type="Pfam" id="PF13505"/>
    </source>
</evidence>
<evidence type="ECO:0000256" key="1">
    <source>
        <dbReference type="ARBA" id="ARBA00004370"/>
    </source>
</evidence>
<protein>
    <submittedName>
        <fullName evidence="7">Outer membrane immunogenic protein</fullName>
    </submittedName>
</protein>
<dbReference type="EMBL" id="QAAA01000004">
    <property type="protein sequence ID" value="PTN02959.1"/>
    <property type="molecule type" value="Genomic_DNA"/>
</dbReference>
<reference evidence="7 8" key="1">
    <citation type="submission" date="2018-04" db="EMBL/GenBank/DDBJ databases">
        <title>Genomic Encyclopedia of Archaeal and Bacterial Type Strains, Phase II (KMG-II): from individual species to whole genera.</title>
        <authorList>
            <person name="Goeker M."/>
        </authorList>
    </citation>
    <scope>NUCLEOTIDE SEQUENCE [LARGE SCALE GENOMIC DNA]</scope>
    <source>
        <strain evidence="7 8">DSM 18064</strain>
    </source>
</reference>
<dbReference type="InterPro" id="IPR051692">
    <property type="entry name" value="OMP-like"/>
</dbReference>
<evidence type="ECO:0000256" key="2">
    <source>
        <dbReference type="ARBA" id="ARBA00022729"/>
    </source>
</evidence>
<keyword evidence="8" id="KW-1185">Reference proteome</keyword>
<keyword evidence="2 5" id="KW-0732">Signal</keyword>
<keyword evidence="3" id="KW-0472">Membrane</keyword>
<evidence type="ECO:0000313" key="8">
    <source>
        <dbReference type="Proteomes" id="UP000243859"/>
    </source>
</evidence>
<dbReference type="AlphaFoldDB" id="A0A2T5BU05"/>